<feature type="compositionally biased region" description="Basic and acidic residues" evidence="4">
    <location>
        <begin position="1053"/>
        <end position="1071"/>
    </location>
</feature>
<evidence type="ECO:0000259" key="6">
    <source>
        <dbReference type="Pfam" id="PF25036"/>
    </source>
</evidence>
<comment type="caution">
    <text evidence="7">The sequence shown here is derived from an EMBL/GenBank/DDBJ whole genome shotgun (WGS) entry which is preliminary data.</text>
</comment>
<dbReference type="PANTHER" id="PTHR16166:SF93">
    <property type="entry name" value="INTERMEMBRANE LIPID TRANSFER PROTEIN VPS13"/>
    <property type="match status" value="1"/>
</dbReference>
<proteinExistence type="inferred from homology"/>
<organism evidence="7 8">
    <name type="scientific">Acrasis kona</name>
    <dbReference type="NCBI Taxonomy" id="1008807"/>
    <lineage>
        <taxon>Eukaryota</taxon>
        <taxon>Discoba</taxon>
        <taxon>Heterolobosea</taxon>
        <taxon>Tetramitia</taxon>
        <taxon>Eutetramitia</taxon>
        <taxon>Acrasidae</taxon>
        <taxon>Acrasis</taxon>
    </lineage>
</organism>
<feature type="region of interest" description="Disordered" evidence="4">
    <location>
        <begin position="849"/>
        <end position="869"/>
    </location>
</feature>
<protein>
    <submittedName>
        <fullName evidence="7">VPS13</fullName>
    </submittedName>
</protein>
<evidence type="ECO:0000256" key="3">
    <source>
        <dbReference type="ARBA" id="ARBA00023055"/>
    </source>
</evidence>
<dbReference type="GO" id="GO:0006623">
    <property type="term" value="P:protein targeting to vacuole"/>
    <property type="evidence" value="ECO:0007669"/>
    <property type="project" value="TreeGrafter"/>
</dbReference>
<evidence type="ECO:0000259" key="5">
    <source>
        <dbReference type="Pfam" id="PF12624"/>
    </source>
</evidence>
<dbReference type="PANTHER" id="PTHR16166">
    <property type="entry name" value="VACUOLAR PROTEIN SORTING-ASSOCIATED PROTEIN VPS13"/>
    <property type="match status" value="1"/>
</dbReference>
<dbReference type="EMBL" id="JAOPGA020000732">
    <property type="protein sequence ID" value="KAL0481111.1"/>
    <property type="molecule type" value="Genomic_DNA"/>
</dbReference>
<evidence type="ECO:0000256" key="4">
    <source>
        <dbReference type="SAM" id="MobiDB-lite"/>
    </source>
</evidence>
<feature type="compositionally biased region" description="Acidic residues" evidence="4">
    <location>
        <begin position="1999"/>
        <end position="2012"/>
    </location>
</feature>
<evidence type="ECO:0000256" key="2">
    <source>
        <dbReference type="ARBA" id="ARBA00022448"/>
    </source>
</evidence>
<sequence length="3381" mass="393232">MFESLSSSSIISKLLVQTLGDYIEGFDPDSVHLSFWDGCIQLENLTIKKSALDYFDVPFSVAQGSIRKIEIRVPWTTLLTDSSPIKVIIEDVCIVLQPHKCTEYDPSREEEINYHVKKLRLDHHERYQTMKDSWNLEDEEKLDRDQPWSSKLGEVIFANMEFSLKNLHVRYEDLSNRKFPMCFGLSLPKLKVTPQGAQFDSSYARNISFENLIIYSDFTYEQELVTLENRSTQPSLPPDETLATMDRILEKETYRYLIEPFHGTADMEWQKNRTKPDLDRPLLTSNIQLQKLKLVMDSRQWDVALGLSEYFSNFERADRYRKNRPTCTFKTKEERTKWWKHTIKCLKKEIKGKRFTWDQVEKRKIERNEYIPLYKKRIAESWTAPLHMISNAQLETLQKEINYQDIILYREIAKKEMNVLTTQNKSYMWNKEDEKELEKSKKSKSWYDNWFGKDADDDDQQQIEQTRDRSQQSNDKSPIKYDNNQDSDDDQEPSYYPDHYDLMVIGATCTQIVFETHDYNRDLIGIVQWDNINTLTRFQEKTVHADASLHDFRVINAYYHKSSFQNIILRSDQNDHGNVNSKPLFSIRVQTHPNGSSSRHDGDLTIDMNVQPMDIVINVVFIQRYLGFFAVPSSVNLKQLQQMIKRQVNYVGERAADKLKQALQDEWLFTLQWNFIKPRIILLEDYNSKETQCLILSADQINLNSINNQRDQNDNQQQQQRKQLQEEDYYTHLTMDMKQIELYSCHSDLYHHSFSNDTAHSKHEIFQPFHMQSKLGLCLLVHTTEFSVAKLESNIDVISILITPEKMKRLVKAFNQIVDLVDYPIGYESRHVVMSSRLILVNGPTLHRMTMDPDNDQMPDSGRGKSENLDSKSQIESGFIYEQQPQQMEYWAELHDGGKLLLYDRLDHERVAAVANIDLIHGGPKCQNKRYRFGLSHRLEMMRRKRKSKKMDGDDECGESDFRQETNAHICKEETHQSELRDDQFKIALPARNGVQTYFIFQVPSRESDLEVKTRRTQLAHEQYDVWRYGFVDDPKNNQIEIGHIDQTPDPVEIQRKSDRESNDDSNHEEQKNHELISEWCRRIHCQCLVHALYKMQSPSMDLQDESDECADAKNMNQNRVIFDILLQLNRVEVKMGYHQSNRTLQKNKSWYQEDPFMNLIVDRLVVGFIYRAYDFTLRTKMSGVDLVDQTVANSPVVVTTHRHDLVNRSSFDQYDDQIVTMEMVYLLDEESLFYTDEIDIRVDLNCKRLFFFIDAITCASFAEMWHDLKDVFQELIGRTAFFVTDQGISGPQELLTSDRMTVKSTIRFNQSIIYLIDMSTPCIRLDIDDLSIGYGYNGRTFDYELKIKNVQMELTDRSQCVLYKEIDHDDHDQLLVDLKYTQHVADSGERNSDNWHHDPNAYKESDGITISPYWINDIYFHSNGLRIVALRQVYETIYRWIFKSPLYQSMMEADMRDPNYYTSPQVPGSQLYKCNVEIRDVKVHVPTCTDDDLRDDGLWFAFDLFELQSKNDKKCRTMVREHHLGNVRNFKWVMDHMNVMEPLQFITNLDRKVRLAVRDVDRRGNKLTEAQLRDFLSRQEGDEFAQDDFSIGAIDLNLDLTKIKIKLNPNQFDTLMKCWRSNLADSKFEPMELESISDQMIEKQKLVELQNIYESRKSAHHLEHGTTTLLQYVSMTASMSRNWTTTGKLFKSPEELTKHNSNQHDDHHDETNHQRSALMCIRMDSDENHIHDLVLEMKFKFVIESIEINIDPFDLNVRGALILLNQSAETARQPDQQEVLEHRTESMDRIVSKTCSRMTIGNLKIMDGDLEIVTSSGNLLDGELSITQNHSESKLNVSDLNVNLNIESLKNVHYKFGLPPHHLSSRINILPNSALNYIGDDLNLDQNVTLSHSNPWIINSNKNTITIDGRGHVIELSPNCIQIQSNTIVQFKNTSFFYQGELNQMINDVNKVSAPMIDGALQMFNDEFQIKRFKIKSSILKSIEILQMRIRYEQSGDASDDEHDDDSEDGENEKNGEISNHNVKNVKRHDDHEKYLIDQSKLIPRPMCVQFKCTISSISLCMSSSTPCYRSLSLRINSPALSLETNQFGREHYEFDAPRIYILNDLNSNVMSNVDLNVKISTMQHEPSDDMVNRIVSMHLSPIRIQFYFNDLKLIFRILQQLELVNNQESILDQDQEASLDIETNEQDVDDEEEMDTTSAFEMSVRKRRCEKQFDLRNARDEHSQILISRYLILEHVPFDFEFIIDDDHFESNGVVTPILKCEISHLEISNSEYISKQFKASDEYNVSNYSTFVMKSNASLKLTVEYFNTKLGEWEPILEPCLFKVTFDSLPIQSQLQIKSTKNWFTGNSTDVVTVPQSHRVTMNNDGLEFTCSKLIILNASNVFTRWQSDFDQPITKRFNKPKPFEIRNCSGCLVEYTYDGQLVTCEDYQSCPLPNQPSVVTIAINSASYQINPRRIGVYSVMVDQQIRAAIEAQVINSVHVITIRSLFKITNRSSQPISIGACLDRDQVYNIGEIQPDQDANVPIQYASASLRVMFDKHSEWSPMSQPLPDLLHNINTIQSINLENVQSIYLCPQPDNLSIEIKDSLSIRNLMFCDMNVSVVQIYNGDEITPLVRNLDLKIGQIHVLTNVNLSLDVILFINSMDQIPWSNPVGSVIRSVSSTEDSQLQVMHHDSKFNLSLSYSNHVANGPVKQVSVYSPYWIVDHTHQDLNISDQTVNSYRDLIKMKFKNHHHHQIHAVNNNTVMSQHVIPFQFENSKHEKIKFKLNESDWSDSFDLDHLKNNQKDVIKCNNGNVRFDLGIHRKDGDGDLKLTKIITITSLYILTNQTQNIITAHHINDHHQIAQQWTLSPNQCIDLYHDQFMIKSDSIRLQFSTNDGYKSIGSVLSDVVSKRRHKMTNGSEFQQFTIESKYQWGAIVISISNIDDSIPPYYIKNELNHHSIQLSQKGLDANRKWIVPPHSEFEYTWDDESSNHLLILSAQDGSNRIEIDPNQEFDGVNWIISNGSIHAVISCHPCGDLVDSNALVQIIISDLNDPIIMNQDLTGVDDLMVNASFKSPSLIDSSDVLFNFMFDGLRVGLSLIDSDLNREIANLNVNHVELNYQSKSDESSCFEFMIHELQMDTFVKNCYFPVLLQSKQDAFLHLIMNRIKQSDPNVQKFKILQLMLNEFNISVDTYFMEYAYGLYQDYLDAQPKDYSQIVKDSIRSTESVILTKQVDQEDQTTLYHFERMYLSDIQTFASLRFDRDASPEGLLPDNIIISAFNKVRLTVDDAPIQLNHFMMNDTQITWGELMKRLQNYYLGDLKDQLLKIASSVRVGKGDHHQPMTFGKHRKLSLRRLRRRSVNHDDKVDQARRYREQRPLGDDGLIIKYDQSGSKLN</sequence>
<name>A0AAW2YW06_9EUKA</name>
<dbReference type="Pfam" id="PF25036">
    <property type="entry name" value="VPS13_VAB"/>
    <property type="match status" value="1"/>
</dbReference>
<dbReference type="Proteomes" id="UP001431209">
    <property type="component" value="Unassembled WGS sequence"/>
</dbReference>
<feature type="region of interest" description="Disordered" evidence="4">
    <location>
        <begin position="1995"/>
        <end position="2026"/>
    </location>
</feature>
<dbReference type="GO" id="GO:0045053">
    <property type="term" value="P:protein retention in Golgi apparatus"/>
    <property type="evidence" value="ECO:0007669"/>
    <property type="project" value="TreeGrafter"/>
</dbReference>
<accession>A0AAW2YW06</accession>
<dbReference type="Pfam" id="PF12624">
    <property type="entry name" value="VPS13_N"/>
    <property type="match status" value="1"/>
</dbReference>
<evidence type="ECO:0000313" key="7">
    <source>
        <dbReference type="EMBL" id="KAL0481111.1"/>
    </source>
</evidence>
<keyword evidence="8" id="KW-1185">Reference proteome</keyword>
<feature type="domain" description="Vacuolar protein sorting-associated protein 13 VPS13 adaptor binding" evidence="6">
    <location>
        <begin position="2480"/>
        <end position="2972"/>
    </location>
</feature>
<gene>
    <name evidence="7" type="ORF">AKO1_012869</name>
</gene>
<dbReference type="InterPro" id="IPR009543">
    <property type="entry name" value="VPS13_VAB"/>
</dbReference>
<reference evidence="7 8" key="1">
    <citation type="submission" date="2024-03" db="EMBL/GenBank/DDBJ databases">
        <title>The Acrasis kona genome and developmental transcriptomes reveal deep origins of eukaryotic multicellular pathways.</title>
        <authorList>
            <person name="Sheikh S."/>
            <person name="Fu C.-J."/>
            <person name="Brown M.W."/>
            <person name="Baldauf S.L."/>
        </authorList>
    </citation>
    <scope>NUCLEOTIDE SEQUENCE [LARGE SCALE GENOMIC DNA]</scope>
    <source>
        <strain evidence="7 8">ATCC MYA-3509</strain>
    </source>
</reference>
<dbReference type="GO" id="GO:0006869">
    <property type="term" value="P:lipid transport"/>
    <property type="evidence" value="ECO:0007669"/>
    <property type="project" value="UniProtKB-KW"/>
</dbReference>
<comment type="similarity">
    <text evidence="1">Belongs to the VPS13 family.</text>
</comment>
<keyword evidence="3" id="KW-0445">Lipid transport</keyword>
<evidence type="ECO:0000256" key="1">
    <source>
        <dbReference type="ARBA" id="ARBA00006545"/>
    </source>
</evidence>
<feature type="domain" description="Chorein N-terminal" evidence="5">
    <location>
        <begin position="8"/>
        <end position="884"/>
    </location>
</feature>
<dbReference type="InterPro" id="IPR026854">
    <property type="entry name" value="VPS13_N"/>
</dbReference>
<evidence type="ECO:0000313" key="8">
    <source>
        <dbReference type="Proteomes" id="UP001431209"/>
    </source>
</evidence>
<feature type="region of interest" description="Disordered" evidence="4">
    <location>
        <begin position="1041"/>
        <end position="1071"/>
    </location>
</feature>
<feature type="region of interest" description="Disordered" evidence="4">
    <location>
        <begin position="452"/>
        <end position="496"/>
    </location>
</feature>
<keyword evidence="2" id="KW-0813">Transport</keyword>
<dbReference type="InterPro" id="IPR026847">
    <property type="entry name" value="VPS13"/>
</dbReference>